<protein>
    <submittedName>
        <fullName evidence="1">Uncharacterized protein</fullName>
    </submittedName>
</protein>
<dbReference type="AlphaFoldDB" id="A0A7J5AMG8"/>
<dbReference type="EMBL" id="WAAU01000012">
    <property type="protein sequence ID" value="KAB1158658.1"/>
    <property type="molecule type" value="Genomic_DNA"/>
</dbReference>
<sequence length="236" mass="27628">MDSKTCEEILKKNVITCFYERVVIEVLPVFFLIFITSCSNKPKYDYVIINENIERAFSKTSIEIRLKEAISEVDLKNIALEIKNNRSDYDKIWIFYFLPGQEPGKGAWATTHLTPELNVEILGATKEALVEMKSIKVSGEVLNSWFENDAIFPNKKYLIKENNRFFMKSIYPKNKFAKNNSEIKEEVFKEKLKNGLTRYNYENNHGEYYLIEKNGNLGLYDNLGKFKEAKKIKNKE</sequence>
<evidence type="ECO:0000313" key="2">
    <source>
        <dbReference type="Proteomes" id="UP000467305"/>
    </source>
</evidence>
<name>A0A7J5AMG8_9FLAO</name>
<dbReference type="OrthoDB" id="1366434at2"/>
<reference evidence="1 2" key="1">
    <citation type="submission" date="2019-09" db="EMBL/GenBank/DDBJ databases">
        <authorList>
            <person name="Cao W.R."/>
        </authorList>
    </citation>
    <scope>NUCLEOTIDE SEQUENCE [LARGE SCALE GENOMIC DNA]</scope>
    <source>
        <strain evidence="2">a4</strain>
    </source>
</reference>
<organism evidence="1 2">
    <name type="scientific">Tenacibaculum aiptasiae</name>
    <dbReference type="NCBI Taxonomy" id="426481"/>
    <lineage>
        <taxon>Bacteria</taxon>
        <taxon>Pseudomonadati</taxon>
        <taxon>Bacteroidota</taxon>
        <taxon>Flavobacteriia</taxon>
        <taxon>Flavobacteriales</taxon>
        <taxon>Flavobacteriaceae</taxon>
        <taxon>Tenacibaculum</taxon>
    </lineage>
</organism>
<comment type="caution">
    <text evidence="1">The sequence shown here is derived from an EMBL/GenBank/DDBJ whole genome shotgun (WGS) entry which is preliminary data.</text>
</comment>
<proteinExistence type="predicted"/>
<dbReference type="Proteomes" id="UP000467305">
    <property type="component" value="Unassembled WGS sequence"/>
</dbReference>
<dbReference type="RefSeq" id="WP_150899626.1">
    <property type="nucleotide sequence ID" value="NZ_WAAU01000012.1"/>
</dbReference>
<keyword evidence="2" id="KW-1185">Reference proteome</keyword>
<gene>
    <name evidence="1" type="ORF">F7018_08555</name>
</gene>
<accession>A0A7J5AMG8</accession>
<evidence type="ECO:0000313" key="1">
    <source>
        <dbReference type="EMBL" id="KAB1158658.1"/>
    </source>
</evidence>